<name>A0AAD0VSP3_PSEDL</name>
<feature type="transmembrane region" description="Helical" evidence="1">
    <location>
        <begin position="103"/>
        <end position="121"/>
    </location>
</feature>
<dbReference type="Pfam" id="PF14264">
    <property type="entry name" value="Glucos_trans_II"/>
    <property type="match status" value="1"/>
</dbReference>
<feature type="transmembrane region" description="Helical" evidence="1">
    <location>
        <begin position="293"/>
        <end position="318"/>
    </location>
</feature>
<feature type="transmembrane region" description="Helical" evidence="1">
    <location>
        <begin position="201"/>
        <end position="219"/>
    </location>
</feature>
<organism evidence="2 3">
    <name type="scientific">Pseudomonas plecoglossicida</name>
    <dbReference type="NCBI Taxonomy" id="70775"/>
    <lineage>
        <taxon>Bacteria</taxon>
        <taxon>Pseudomonadati</taxon>
        <taxon>Pseudomonadota</taxon>
        <taxon>Gammaproteobacteria</taxon>
        <taxon>Pseudomonadales</taxon>
        <taxon>Pseudomonadaceae</taxon>
        <taxon>Pseudomonas</taxon>
    </lineage>
</organism>
<feature type="transmembrane region" description="Helical" evidence="1">
    <location>
        <begin position="324"/>
        <end position="344"/>
    </location>
</feature>
<feature type="transmembrane region" description="Helical" evidence="1">
    <location>
        <begin position="351"/>
        <end position="373"/>
    </location>
</feature>
<reference evidence="2 3" key="1">
    <citation type="submission" date="2018-07" db="EMBL/GenBank/DDBJ databases">
        <title>Complete genome sequence of a Pseudomonas plecoglossicida strain pathogenic to the marine fish, Larimichthys crocea.</title>
        <authorList>
            <person name="Tao Z."/>
        </authorList>
    </citation>
    <scope>NUCLEOTIDE SEQUENCE [LARGE SCALE GENOMIC DNA]</scope>
    <source>
        <strain evidence="2 3">XSDHY-P</strain>
    </source>
</reference>
<evidence type="ECO:0000313" key="2">
    <source>
        <dbReference type="EMBL" id="AXM96404.1"/>
    </source>
</evidence>
<dbReference type="AlphaFoldDB" id="A0AAD0VSP3"/>
<evidence type="ECO:0000313" key="3">
    <source>
        <dbReference type="Proteomes" id="UP000256503"/>
    </source>
</evidence>
<keyword evidence="1" id="KW-1133">Transmembrane helix</keyword>
<proteinExistence type="predicted"/>
<evidence type="ECO:0000256" key="1">
    <source>
        <dbReference type="SAM" id="Phobius"/>
    </source>
</evidence>
<feature type="transmembrane region" description="Helical" evidence="1">
    <location>
        <begin position="12"/>
        <end position="29"/>
    </location>
</feature>
<feature type="transmembrane region" description="Helical" evidence="1">
    <location>
        <begin position="152"/>
        <end position="180"/>
    </location>
</feature>
<accession>A0AAD0VSP3</accession>
<feature type="transmembrane region" description="Helical" evidence="1">
    <location>
        <begin position="128"/>
        <end position="146"/>
    </location>
</feature>
<gene>
    <name evidence="2" type="ORF">DVB73_11730</name>
</gene>
<dbReference type="InterPro" id="IPR025686">
    <property type="entry name" value="Glucos_trans_II"/>
</dbReference>
<protein>
    <recommendedName>
        <fullName evidence="4">Glucosyltransferase GtrII-like protein</fullName>
    </recommendedName>
</protein>
<evidence type="ECO:0008006" key="4">
    <source>
        <dbReference type="Google" id="ProtNLM"/>
    </source>
</evidence>
<sequence>MYPLSRQLTQGQLWLIFSALLCIHVMPLLLADLPYLDDYWRQQLAANDWVTLGRPLAAALFAGLGFGPGAPDLYPLPLLLAIVVTADGFARLVRFWFNVPDISALMVVLPLWFQPFFLQNLTYQYDSASMALSLTACVWALCLGVARARDWVLGTLLVVAGAGFYQVSFNVFAGLCAVELMRQVINGASLRQASSHAVKRLGQLIGGCVLYYLAGVWMIKDARNRQDILAFDGQWFTQIYQRLEGVAGSLGLLVTSRTEWMILSLLFVALLALRSELTRLWQRPFSRGQHICLSIALLVPIPLVVLSIPGFLLLLGVFEGGLRVYMGLGVLLVLLLFLVHRALASMPRVRLMVMALPLLFMLAFSFAYGRYLVLYKELQQAVTYSLAHDVSSTPELASAQHYYLLDYWLSNAWLPAARGTLKAFPAIENVFSFSYLLLPEMLPRVGLDDFHTFSERTPLDREQVIRTSPVPLVRSKYYHIHMVGDAAYILVKDPRRVESSKQ</sequence>
<keyword evidence="1" id="KW-0472">Membrane</keyword>
<dbReference type="GeneID" id="49614085"/>
<keyword evidence="1" id="KW-0812">Transmembrane</keyword>
<dbReference type="EMBL" id="CP031146">
    <property type="protein sequence ID" value="AXM96404.1"/>
    <property type="molecule type" value="Genomic_DNA"/>
</dbReference>
<dbReference type="Proteomes" id="UP000256503">
    <property type="component" value="Chromosome"/>
</dbReference>
<dbReference type="RefSeq" id="WP_016395448.1">
    <property type="nucleotide sequence ID" value="NZ_BSOM01000014.1"/>
</dbReference>